<protein>
    <recommendedName>
        <fullName evidence="5">DUF4112 domain-containing protein</fullName>
    </recommendedName>
</protein>
<dbReference type="PANTHER" id="PTHR35519">
    <property type="entry name" value="MEMBRANE PROTEINS"/>
    <property type="match status" value="1"/>
</dbReference>
<reference evidence="3" key="2">
    <citation type="submission" date="2020-09" db="EMBL/GenBank/DDBJ databases">
        <authorList>
            <person name="Sun Q."/>
            <person name="Kim S."/>
        </authorList>
    </citation>
    <scope>NUCLEOTIDE SEQUENCE</scope>
    <source>
        <strain evidence="3">KCTC 32255</strain>
    </source>
</reference>
<keyword evidence="4" id="KW-1185">Reference proteome</keyword>
<name>A0A918UCP8_9SPHN</name>
<keyword evidence="2" id="KW-1133">Transmembrane helix</keyword>
<proteinExistence type="predicted"/>
<evidence type="ECO:0000256" key="1">
    <source>
        <dbReference type="SAM" id="MobiDB-lite"/>
    </source>
</evidence>
<dbReference type="AlphaFoldDB" id="A0A918UCP8"/>
<feature type="region of interest" description="Disordered" evidence="1">
    <location>
        <begin position="1"/>
        <end position="22"/>
    </location>
</feature>
<evidence type="ECO:0000313" key="4">
    <source>
        <dbReference type="Proteomes" id="UP000648075"/>
    </source>
</evidence>
<keyword evidence="2" id="KW-0812">Transmembrane</keyword>
<dbReference type="InterPro" id="IPR025187">
    <property type="entry name" value="DUF4112"/>
</dbReference>
<dbReference type="Pfam" id="PF13430">
    <property type="entry name" value="DUF4112"/>
    <property type="match status" value="1"/>
</dbReference>
<comment type="caution">
    <text evidence="3">The sequence shown here is derived from an EMBL/GenBank/DDBJ whole genome shotgun (WGS) entry which is preliminary data.</text>
</comment>
<dbReference type="Proteomes" id="UP000648075">
    <property type="component" value="Unassembled WGS sequence"/>
</dbReference>
<gene>
    <name evidence="3" type="ORF">GCM10011614_04870</name>
</gene>
<reference evidence="3" key="1">
    <citation type="journal article" date="2014" name="Int. J. Syst. Evol. Microbiol.">
        <title>Complete genome sequence of Corynebacterium casei LMG S-19264T (=DSM 44701T), isolated from a smear-ripened cheese.</title>
        <authorList>
            <consortium name="US DOE Joint Genome Institute (JGI-PGF)"/>
            <person name="Walter F."/>
            <person name="Albersmeier A."/>
            <person name="Kalinowski J."/>
            <person name="Ruckert C."/>
        </authorList>
    </citation>
    <scope>NUCLEOTIDE SEQUENCE</scope>
    <source>
        <strain evidence="3">KCTC 32255</strain>
    </source>
</reference>
<evidence type="ECO:0008006" key="5">
    <source>
        <dbReference type="Google" id="ProtNLM"/>
    </source>
</evidence>
<feature type="transmembrane region" description="Helical" evidence="2">
    <location>
        <begin position="62"/>
        <end position="84"/>
    </location>
</feature>
<dbReference type="EMBL" id="BMZA01000001">
    <property type="protein sequence ID" value="GGY93020.1"/>
    <property type="molecule type" value="Genomic_DNA"/>
</dbReference>
<accession>A0A918UCP8</accession>
<feature type="compositionally biased region" description="Polar residues" evidence="1">
    <location>
        <begin position="1"/>
        <end position="13"/>
    </location>
</feature>
<organism evidence="3 4">
    <name type="scientific">Novosphingobium colocasiae</name>
    <dbReference type="NCBI Taxonomy" id="1256513"/>
    <lineage>
        <taxon>Bacteria</taxon>
        <taxon>Pseudomonadati</taxon>
        <taxon>Pseudomonadota</taxon>
        <taxon>Alphaproteobacteria</taxon>
        <taxon>Sphingomonadales</taxon>
        <taxon>Sphingomonadaceae</taxon>
        <taxon>Novosphingobium</taxon>
    </lineage>
</organism>
<evidence type="ECO:0000256" key="2">
    <source>
        <dbReference type="SAM" id="Phobius"/>
    </source>
</evidence>
<evidence type="ECO:0000313" key="3">
    <source>
        <dbReference type="EMBL" id="GGY93020.1"/>
    </source>
</evidence>
<sequence length="149" mass="16104">MTASSTSGPQRAGTTGAARPMGIDFPLGSDADAVRRRIEALEQLLERAIAVPGTRHRVGLDALVGLIPVAGDLVGAAMGLYLVWEARNLGMSRWQQARMIGNIGVDTALGAIPFAGDLFDFVFKSNSRNLRIVRRHLDKHHPHTRIIEG</sequence>
<dbReference type="PANTHER" id="PTHR35519:SF2">
    <property type="entry name" value="PH DOMAIN PROTEIN"/>
    <property type="match status" value="1"/>
</dbReference>
<keyword evidence="2" id="KW-0472">Membrane</keyword>